<protein>
    <recommendedName>
        <fullName evidence="3">DUF2292 domain-containing protein</fullName>
    </recommendedName>
</protein>
<dbReference type="EMBL" id="FORR01000011">
    <property type="protein sequence ID" value="SFJ49232.1"/>
    <property type="molecule type" value="Genomic_DNA"/>
</dbReference>
<dbReference type="Pfam" id="PF10055">
    <property type="entry name" value="DUF2292"/>
    <property type="match status" value="1"/>
</dbReference>
<evidence type="ECO:0008006" key="3">
    <source>
        <dbReference type="Google" id="ProtNLM"/>
    </source>
</evidence>
<keyword evidence="2" id="KW-1185">Reference proteome</keyword>
<organism evidence="1 2">
    <name type="scientific">Thermoflavimicrobium dichotomicum</name>
    <dbReference type="NCBI Taxonomy" id="46223"/>
    <lineage>
        <taxon>Bacteria</taxon>
        <taxon>Bacillati</taxon>
        <taxon>Bacillota</taxon>
        <taxon>Bacilli</taxon>
        <taxon>Bacillales</taxon>
        <taxon>Thermoactinomycetaceae</taxon>
        <taxon>Thermoflavimicrobium</taxon>
    </lineage>
</organism>
<sequence length="65" mass="7490">MVQKKELNMDDARIQAILDALKGLEYGSIQITVHDSQITQIERTEKQRFSLERKQSAAKNRFVGL</sequence>
<reference evidence="1 2" key="1">
    <citation type="submission" date="2016-10" db="EMBL/GenBank/DDBJ databases">
        <authorList>
            <person name="de Groot N.N."/>
        </authorList>
    </citation>
    <scope>NUCLEOTIDE SEQUENCE [LARGE SCALE GENOMIC DNA]</scope>
    <source>
        <strain evidence="1 2">DSM 44778</strain>
    </source>
</reference>
<evidence type="ECO:0000313" key="1">
    <source>
        <dbReference type="EMBL" id="SFJ49232.1"/>
    </source>
</evidence>
<dbReference type="Proteomes" id="UP000199545">
    <property type="component" value="Unassembled WGS sequence"/>
</dbReference>
<name>A0A1I3RTL7_9BACL</name>
<dbReference type="AlphaFoldDB" id="A0A1I3RTL7"/>
<dbReference type="OrthoDB" id="2382414at2"/>
<gene>
    <name evidence="1" type="ORF">SAMN05421852_1115</name>
</gene>
<dbReference type="RefSeq" id="WP_093230444.1">
    <property type="nucleotide sequence ID" value="NZ_FORR01000011.1"/>
</dbReference>
<dbReference type="STRING" id="46223.SAMN05421852_1115"/>
<evidence type="ECO:0000313" key="2">
    <source>
        <dbReference type="Proteomes" id="UP000199545"/>
    </source>
</evidence>
<proteinExistence type="predicted"/>
<accession>A0A1I3RTL7</accession>
<dbReference type="InterPro" id="IPR018743">
    <property type="entry name" value="DUF2292"/>
</dbReference>